<gene>
    <name evidence="9" type="primary">secF</name>
    <name evidence="11" type="ORF">AKJ09_06604</name>
</gene>
<evidence type="ECO:0000256" key="4">
    <source>
        <dbReference type="ARBA" id="ARBA00022692"/>
    </source>
</evidence>
<feature type="transmembrane region" description="Helical" evidence="9">
    <location>
        <begin position="256"/>
        <end position="278"/>
    </location>
</feature>
<dbReference type="GO" id="GO:0005886">
    <property type="term" value="C:plasma membrane"/>
    <property type="evidence" value="ECO:0007669"/>
    <property type="project" value="UniProtKB-SubCell"/>
</dbReference>
<evidence type="ECO:0000256" key="3">
    <source>
        <dbReference type="ARBA" id="ARBA00022475"/>
    </source>
</evidence>
<evidence type="ECO:0000256" key="2">
    <source>
        <dbReference type="ARBA" id="ARBA00022448"/>
    </source>
</evidence>
<accession>A0A0K1Q2A1</accession>
<feature type="transmembrane region" description="Helical" evidence="9">
    <location>
        <begin position="233"/>
        <end position="250"/>
    </location>
</feature>
<dbReference type="EMBL" id="CP012333">
    <property type="protein sequence ID" value="AKU99940.1"/>
    <property type="molecule type" value="Genomic_DNA"/>
</dbReference>
<dbReference type="Gene3D" id="1.20.1640.10">
    <property type="entry name" value="Multidrug efflux transporter AcrB transmembrane domain"/>
    <property type="match status" value="1"/>
</dbReference>
<dbReference type="PRINTS" id="PR01755">
    <property type="entry name" value="SECFTRNLCASE"/>
</dbReference>
<dbReference type="InterPro" id="IPR022813">
    <property type="entry name" value="SecD/SecF_arch_bac"/>
</dbReference>
<feature type="domain" description="Protein export membrane protein SecD/SecF C-terminal" evidence="10">
    <location>
        <begin position="215"/>
        <end position="388"/>
    </location>
</feature>
<dbReference type="SUPFAM" id="SSF82866">
    <property type="entry name" value="Multidrug efflux transporter AcrB transmembrane domain"/>
    <property type="match status" value="1"/>
</dbReference>
<evidence type="ECO:0000256" key="1">
    <source>
        <dbReference type="ARBA" id="ARBA00004651"/>
    </source>
</evidence>
<keyword evidence="5 9" id="KW-0653">Protein transport</keyword>
<keyword evidence="4 9" id="KW-0812">Transmembrane</keyword>
<keyword evidence="3 9" id="KW-1003">Cell membrane</keyword>
<evidence type="ECO:0000256" key="6">
    <source>
        <dbReference type="ARBA" id="ARBA00022989"/>
    </source>
</evidence>
<dbReference type="InterPro" id="IPR055344">
    <property type="entry name" value="SecD_SecF_C_bact"/>
</dbReference>
<dbReference type="NCBIfam" id="TIGR00916">
    <property type="entry name" value="2A0604s01"/>
    <property type="match status" value="1"/>
</dbReference>
<comment type="caution">
    <text evidence="9">Lacks conserved residue(s) required for the propagation of feature annotation.</text>
</comment>
<evidence type="ECO:0000313" key="12">
    <source>
        <dbReference type="Proteomes" id="UP000064967"/>
    </source>
</evidence>
<dbReference type="GO" id="GO:0043952">
    <property type="term" value="P:protein transport by the Sec complex"/>
    <property type="evidence" value="ECO:0007669"/>
    <property type="project" value="UniProtKB-UniRule"/>
</dbReference>
<evidence type="ECO:0000256" key="8">
    <source>
        <dbReference type="ARBA" id="ARBA00023136"/>
    </source>
</evidence>
<dbReference type="InterPro" id="IPR022645">
    <property type="entry name" value="SecD/SecF_bac"/>
</dbReference>
<feature type="transmembrane region" description="Helical" evidence="9">
    <location>
        <begin position="18"/>
        <end position="36"/>
    </location>
</feature>
<name>A0A0K1Q2A1_9BACT</name>
<keyword evidence="2 9" id="KW-0813">Transport</keyword>
<keyword evidence="7 9" id="KW-0811">Translocation</keyword>
<dbReference type="PANTHER" id="PTHR30081">
    <property type="entry name" value="PROTEIN-EXPORT MEMBRANE PROTEIN SEC"/>
    <property type="match status" value="1"/>
</dbReference>
<dbReference type="Pfam" id="PF07549">
    <property type="entry name" value="Sec_GG"/>
    <property type="match status" value="1"/>
</dbReference>
<dbReference type="RefSeq" id="WP_146651317.1">
    <property type="nucleotide sequence ID" value="NZ_CP012333.1"/>
</dbReference>
<protein>
    <recommendedName>
        <fullName evidence="9">Protein-export membrane protein SecF</fullName>
    </recommendedName>
</protein>
<keyword evidence="8 9" id="KW-0472">Membrane</keyword>
<dbReference type="STRING" id="1391654.AKJ09_06604"/>
<dbReference type="KEGG" id="llu:AKJ09_06604"/>
<evidence type="ECO:0000259" key="10">
    <source>
        <dbReference type="Pfam" id="PF02355"/>
    </source>
</evidence>
<dbReference type="GO" id="GO:0015450">
    <property type="term" value="F:protein-transporting ATPase activity"/>
    <property type="evidence" value="ECO:0007669"/>
    <property type="project" value="InterPro"/>
</dbReference>
<comment type="subunit">
    <text evidence="9">Forms a complex with SecD. Part of the essential Sec protein translocation apparatus which comprises SecA, SecYEG and auxiliary proteins SecDF. Other proteins may also be involved.</text>
</comment>
<evidence type="ECO:0000256" key="9">
    <source>
        <dbReference type="HAMAP-Rule" id="MF_01464"/>
    </source>
</evidence>
<dbReference type="HAMAP" id="MF_01464_B">
    <property type="entry name" value="SecF_B"/>
    <property type="match status" value="1"/>
</dbReference>
<comment type="similarity">
    <text evidence="9">Belongs to the SecD/SecF family. SecF subfamily.</text>
</comment>
<evidence type="ECO:0000313" key="11">
    <source>
        <dbReference type="EMBL" id="AKU99940.1"/>
    </source>
</evidence>
<dbReference type="InterPro" id="IPR048634">
    <property type="entry name" value="SecD_SecF_C"/>
</dbReference>
<dbReference type="PANTHER" id="PTHR30081:SF8">
    <property type="entry name" value="PROTEIN TRANSLOCASE SUBUNIT SECF"/>
    <property type="match status" value="1"/>
</dbReference>
<keyword evidence="12" id="KW-1185">Reference proteome</keyword>
<comment type="function">
    <text evidence="9">Part of the Sec protein translocase complex. Interacts with the SecYEG preprotein conducting channel. SecDF uses the proton motive force (PMF) to complete protein translocation after the ATP-dependent function of SecA.</text>
</comment>
<evidence type="ECO:0000256" key="5">
    <source>
        <dbReference type="ARBA" id="ARBA00022927"/>
    </source>
</evidence>
<dbReference type="GO" id="GO:0006605">
    <property type="term" value="P:protein targeting"/>
    <property type="evidence" value="ECO:0007669"/>
    <property type="project" value="UniProtKB-UniRule"/>
</dbReference>
<feature type="transmembrane region" description="Helical" evidence="9">
    <location>
        <begin position="336"/>
        <end position="354"/>
    </location>
</feature>
<dbReference type="GO" id="GO:0065002">
    <property type="term" value="P:intracellular protein transmembrane transport"/>
    <property type="evidence" value="ECO:0007669"/>
    <property type="project" value="UniProtKB-UniRule"/>
</dbReference>
<dbReference type="PATRIC" id="fig|1391654.3.peg.6701"/>
<evidence type="ECO:0000256" key="7">
    <source>
        <dbReference type="ARBA" id="ARBA00023010"/>
    </source>
</evidence>
<proteinExistence type="inferred from homology"/>
<dbReference type="Pfam" id="PF02355">
    <property type="entry name" value="SecD_SecF_C"/>
    <property type="match status" value="1"/>
</dbReference>
<dbReference type="OrthoDB" id="9774769at2"/>
<keyword evidence="6 9" id="KW-1133">Transmembrane helix</keyword>
<dbReference type="AlphaFoldDB" id="A0A0K1Q2A1"/>
<comment type="subcellular location">
    <subcellularLocation>
        <location evidence="1 9">Cell membrane</location>
        <topology evidence="1 9">Multi-pass membrane protein</topology>
    </subcellularLocation>
</comment>
<dbReference type="NCBIfam" id="TIGR00966">
    <property type="entry name" value="transloc_SecF"/>
    <property type="match status" value="1"/>
</dbReference>
<sequence length="408" mass="44516">MELFKPGKVYDFMRVRRFWITLSLSLAFASLISLFWPGPNYGTDFRGGTEIEVAFKKKIDSSAVRHAVVASGQFSEPDVIEVQDPSHPARFLIRVQEISTVDEQTKEALKKALCLGFEGAADDANCPVSARATEVKFSAGGDKLGVRYDVEPDLAKIKGQVTSIPGVKLRAGGSDNPQVVNPRDHRVEIQLQSKGDQLMDVLKQQLGPEVAPDSALRVEWVGPRAGKQLRDSARNSVALAIVFIMLYLAFRFDLRFAPGVVIACVHDALVVLGAFVLFKKEVTLSTIAAVLTIVGYSMNDTVVVYDRIRENLGKHRGKSFGDIINLSVSETLSRTILTSGATMLSVLAFFIWGTGVIKDFAFAMVVGIVAGTYSSIYVAAPLTEWIDRRMSRGGGTTAVKKRLRAAKA</sequence>
<dbReference type="InterPro" id="IPR022646">
    <property type="entry name" value="SecD/SecF_CS"/>
</dbReference>
<organism evidence="11 12">
    <name type="scientific">Labilithrix luteola</name>
    <dbReference type="NCBI Taxonomy" id="1391654"/>
    <lineage>
        <taxon>Bacteria</taxon>
        <taxon>Pseudomonadati</taxon>
        <taxon>Myxococcota</taxon>
        <taxon>Polyangia</taxon>
        <taxon>Polyangiales</taxon>
        <taxon>Labilitrichaceae</taxon>
        <taxon>Labilithrix</taxon>
    </lineage>
</organism>
<dbReference type="InterPro" id="IPR005665">
    <property type="entry name" value="SecF_bac"/>
</dbReference>
<feature type="transmembrane region" description="Helical" evidence="9">
    <location>
        <begin position="360"/>
        <end position="382"/>
    </location>
</feature>
<dbReference type="Proteomes" id="UP000064967">
    <property type="component" value="Chromosome"/>
</dbReference>
<reference evidence="11 12" key="1">
    <citation type="submission" date="2015-08" db="EMBL/GenBank/DDBJ databases">
        <authorList>
            <person name="Babu N.S."/>
            <person name="Beckwith C.J."/>
            <person name="Beseler K.G."/>
            <person name="Brison A."/>
            <person name="Carone J.V."/>
            <person name="Caskin T.P."/>
            <person name="Diamond M."/>
            <person name="Durham M.E."/>
            <person name="Foxe J.M."/>
            <person name="Go M."/>
            <person name="Henderson B.A."/>
            <person name="Jones I.B."/>
            <person name="McGettigan J.A."/>
            <person name="Micheletti S.J."/>
            <person name="Nasrallah M.E."/>
            <person name="Ortiz D."/>
            <person name="Piller C.R."/>
            <person name="Privatt S.R."/>
            <person name="Schneider S.L."/>
            <person name="Sharp S."/>
            <person name="Smith T.C."/>
            <person name="Stanton J.D."/>
            <person name="Ullery H.E."/>
            <person name="Wilson R.J."/>
            <person name="Serrano M.G."/>
            <person name="Buck G."/>
            <person name="Lee V."/>
            <person name="Wang Y."/>
            <person name="Carvalho R."/>
            <person name="Voegtly L."/>
            <person name="Shi R."/>
            <person name="Duckworth R."/>
            <person name="Johnson A."/>
            <person name="Loviza R."/>
            <person name="Walstead R."/>
            <person name="Shah Z."/>
            <person name="Kiflezghi M."/>
            <person name="Wade K."/>
            <person name="Ball S.L."/>
            <person name="Bradley K.W."/>
            <person name="Asai D.J."/>
            <person name="Bowman C.A."/>
            <person name="Russell D.A."/>
            <person name="Pope W.H."/>
            <person name="Jacobs-Sera D."/>
            <person name="Hendrix R.W."/>
            <person name="Hatfull G.F."/>
        </authorList>
    </citation>
    <scope>NUCLEOTIDE SEQUENCE [LARGE SCALE GENOMIC DNA]</scope>
    <source>
        <strain evidence="11 12">DSM 27648</strain>
    </source>
</reference>